<feature type="domain" description="GS catalytic" evidence="4">
    <location>
        <begin position="272"/>
        <end position="585"/>
    </location>
</feature>
<keyword evidence="6" id="KW-1185">Reference proteome</keyword>
<dbReference type="PANTHER" id="PTHR43785">
    <property type="entry name" value="GAMMA-GLUTAMYLPUTRESCINE SYNTHETASE"/>
    <property type="match status" value="1"/>
</dbReference>
<dbReference type="Pfam" id="PF00120">
    <property type="entry name" value="Gln-synt_C"/>
    <property type="match status" value="1"/>
</dbReference>
<accession>A0A9P8HAD7</accession>
<keyword evidence="1" id="KW-0436">Ligase</keyword>
<dbReference type="PANTHER" id="PTHR43785:SF2">
    <property type="entry name" value="TYPE-1 GLUTAMINE SYNTHETASE 1"/>
    <property type="match status" value="1"/>
</dbReference>
<dbReference type="GO" id="GO:0004356">
    <property type="term" value="F:glutamine synthetase activity"/>
    <property type="evidence" value="ECO:0007669"/>
    <property type="project" value="InterPro"/>
</dbReference>
<dbReference type="AlphaFoldDB" id="A0A9P8HAD7"/>
<dbReference type="EMBL" id="JAIMJC010000006">
    <property type="protein sequence ID" value="KAH0523123.1"/>
    <property type="molecule type" value="Genomic_DNA"/>
</dbReference>
<dbReference type="Gene3D" id="3.40.50.720">
    <property type="entry name" value="NAD(P)-binding Rossmann-like Domain"/>
    <property type="match status" value="1"/>
</dbReference>
<evidence type="ECO:0000256" key="2">
    <source>
        <dbReference type="PROSITE-ProRule" id="PRU01331"/>
    </source>
</evidence>
<evidence type="ECO:0000313" key="5">
    <source>
        <dbReference type="EMBL" id="KAH0523123.1"/>
    </source>
</evidence>
<organism evidence="5 6">
    <name type="scientific">Trichoderma semiorbis</name>
    <dbReference type="NCBI Taxonomy" id="1491008"/>
    <lineage>
        <taxon>Eukaryota</taxon>
        <taxon>Fungi</taxon>
        <taxon>Dikarya</taxon>
        <taxon>Ascomycota</taxon>
        <taxon>Pezizomycotina</taxon>
        <taxon>Sordariomycetes</taxon>
        <taxon>Hypocreomycetidae</taxon>
        <taxon>Hypocreales</taxon>
        <taxon>Hypocreaceae</taxon>
        <taxon>Trichoderma</taxon>
    </lineage>
</organism>
<dbReference type="InterPro" id="IPR036291">
    <property type="entry name" value="NAD(P)-bd_dom_sf"/>
</dbReference>
<dbReference type="Proteomes" id="UP000826573">
    <property type="component" value="Unassembled WGS sequence"/>
</dbReference>
<dbReference type="Gene3D" id="3.30.590.10">
    <property type="entry name" value="Glutamine synthetase/guanido kinase, catalytic domain"/>
    <property type="match status" value="1"/>
</dbReference>
<dbReference type="PROSITE" id="PS51987">
    <property type="entry name" value="GS_CATALYTIC"/>
    <property type="match status" value="1"/>
</dbReference>
<evidence type="ECO:0000259" key="4">
    <source>
        <dbReference type="PROSITE" id="PS51987"/>
    </source>
</evidence>
<dbReference type="SMART" id="SM01230">
    <property type="entry name" value="Gln-synt_C"/>
    <property type="match status" value="1"/>
</dbReference>
<name>A0A9P8HAD7_9HYPO</name>
<dbReference type="SUPFAM" id="SSF51735">
    <property type="entry name" value="NAD(P)-binding Rossmann-fold domains"/>
    <property type="match status" value="1"/>
</dbReference>
<dbReference type="InterPro" id="IPR014746">
    <property type="entry name" value="Gln_synth/guanido_kin_cat_dom"/>
</dbReference>
<proteinExistence type="inferred from homology"/>
<dbReference type="SUPFAM" id="SSF55931">
    <property type="entry name" value="Glutamine synthetase/guanido kinase"/>
    <property type="match status" value="1"/>
</dbReference>
<protein>
    <recommendedName>
        <fullName evidence="4">GS catalytic domain-containing protein</fullName>
    </recommendedName>
</protein>
<dbReference type="InterPro" id="IPR008146">
    <property type="entry name" value="Gln_synth_cat_dom"/>
</dbReference>
<sequence length="585" mass="65379">MADLPPDYFVSSLQYTKKTFQDGIVPSFAKAGVHGLVLVAQDEAKLKEVEREVLAINSKIETLLVALDITNEIAVGQLFDKIQARFGRYAVHWFITQRSMRPEMKEARYCMKPRLTNGGRTLTEITSFVTLSTNNMDPNETKPKLNGSSNGAPNTKITEAVTDFFSAHPNIRFVRFQWQDLSGLLRGRIIPLEHALAIAAGERTLRVGPVAFIGIVDNSLLPSTDFKGNDVLVTDWTSLRTRQRLDPLYASVMCKVVQHLPYLTQPNWNLCPRRALETVVEKAKQTLHADFLVGLEVEFEIMKATDEGGYVPYAKSLGNCVVSSYRDPCFAFIEEAVVVLMDAGVKIDAFQSEGNRGQYEIALGPLPPVQAVDQLLLVQDTLKHVFARHGLVATMSPRPLPSRRQSSGQHAHISINPPQDEESFLAGMLQRLPQLCAFGLPYEISYERVKPVFAGNMVSWGTEDRAVPIRKVKAGHWEFRSLDATANMYLALAAILSAGILGCVTKEPLVLKDSGIDLHSDNKYGEMLPQSIDEALNRLETTFEELENMMESRIIRHYLQVKRYEASLVQNMGTQAARDLLIELF</sequence>
<gene>
    <name evidence="5" type="ORF">TsFJ059_008173</name>
</gene>
<evidence type="ECO:0000256" key="3">
    <source>
        <dbReference type="RuleBase" id="RU000384"/>
    </source>
</evidence>
<evidence type="ECO:0000313" key="6">
    <source>
        <dbReference type="Proteomes" id="UP000826573"/>
    </source>
</evidence>
<comment type="similarity">
    <text evidence="2 3">Belongs to the glutamine synthetase family.</text>
</comment>
<evidence type="ECO:0000256" key="1">
    <source>
        <dbReference type="ARBA" id="ARBA00022598"/>
    </source>
</evidence>
<reference evidence="5 6" key="1">
    <citation type="submission" date="2021-08" db="EMBL/GenBank/DDBJ databases">
        <title>The highly contiguous genome resource for Trichoderma semiorbis FJ059, a fungal antagonistic to plant pathogens.</title>
        <authorList>
            <person name="Liu T."/>
        </authorList>
    </citation>
    <scope>NUCLEOTIDE SEQUENCE [LARGE SCALE GENOMIC DNA]</scope>
    <source>
        <strain evidence="5 6">FJ059</strain>
    </source>
</reference>
<comment type="caution">
    <text evidence="5">The sequence shown here is derived from an EMBL/GenBank/DDBJ whole genome shotgun (WGS) entry which is preliminary data.</text>
</comment>